<dbReference type="GO" id="GO:0006145">
    <property type="term" value="P:purine nucleobase catabolic process"/>
    <property type="evidence" value="ECO:0007669"/>
    <property type="project" value="TreeGrafter"/>
</dbReference>
<dbReference type="GO" id="GO:0004038">
    <property type="term" value="F:allantoinase activity"/>
    <property type="evidence" value="ECO:0007669"/>
    <property type="project" value="TreeGrafter"/>
</dbReference>
<dbReference type="InterPro" id="IPR050138">
    <property type="entry name" value="DHOase/Allantoinase_Hydrolase"/>
</dbReference>
<keyword evidence="6" id="KW-0665">Pyrimidine biosynthesis</keyword>
<evidence type="ECO:0000256" key="4">
    <source>
        <dbReference type="ARBA" id="ARBA00022723"/>
    </source>
</evidence>
<dbReference type="Pfam" id="PF01979">
    <property type="entry name" value="Amidohydro_1"/>
    <property type="match status" value="1"/>
</dbReference>
<dbReference type="InterPro" id="IPR011059">
    <property type="entry name" value="Metal-dep_hydrolase_composite"/>
</dbReference>
<dbReference type="InterPro" id="IPR006680">
    <property type="entry name" value="Amidohydro-rel"/>
</dbReference>
<dbReference type="GO" id="GO:0004151">
    <property type="term" value="F:dihydroorotase activity"/>
    <property type="evidence" value="ECO:0007669"/>
    <property type="project" value="InterPro"/>
</dbReference>
<dbReference type="PANTHER" id="PTHR43668">
    <property type="entry name" value="ALLANTOINASE"/>
    <property type="match status" value="1"/>
</dbReference>
<dbReference type="AlphaFoldDB" id="A0A2U1E4F4"/>
<dbReference type="InterPro" id="IPR002195">
    <property type="entry name" value="Dihydroorotase_CS"/>
</dbReference>
<dbReference type="PROSITE" id="PS00483">
    <property type="entry name" value="DIHYDROOROTASE_2"/>
    <property type="match status" value="1"/>
</dbReference>
<protein>
    <submittedName>
        <fullName evidence="8">Dihydroorotase</fullName>
    </submittedName>
</protein>
<proteinExistence type="inferred from homology"/>
<dbReference type="NCBIfam" id="TIGR00857">
    <property type="entry name" value="pyrC_multi"/>
    <property type="match status" value="1"/>
</dbReference>
<dbReference type="EMBL" id="QEKV01000003">
    <property type="protein sequence ID" value="PVY94826.1"/>
    <property type="molecule type" value="Genomic_DNA"/>
</dbReference>
<dbReference type="GO" id="GO:0006221">
    <property type="term" value="P:pyrimidine nucleotide biosynthetic process"/>
    <property type="evidence" value="ECO:0007669"/>
    <property type="project" value="UniProtKB-KW"/>
</dbReference>
<dbReference type="Gene3D" id="3.20.20.140">
    <property type="entry name" value="Metal-dependent hydrolases"/>
    <property type="match status" value="1"/>
</dbReference>
<organism evidence="8 9">
    <name type="scientific">Ezakiella coagulans</name>
    <dbReference type="NCBI Taxonomy" id="46507"/>
    <lineage>
        <taxon>Bacteria</taxon>
        <taxon>Bacillati</taxon>
        <taxon>Bacillota</taxon>
        <taxon>Tissierellia</taxon>
        <taxon>Ezakiella</taxon>
    </lineage>
</organism>
<evidence type="ECO:0000256" key="6">
    <source>
        <dbReference type="ARBA" id="ARBA00022975"/>
    </source>
</evidence>
<dbReference type="InterPro" id="IPR032466">
    <property type="entry name" value="Metal_Hydrolase"/>
</dbReference>
<gene>
    <name evidence="8" type="ORF">C7381_10364</name>
</gene>
<sequence length="422" mass="47547">MLLKNVNIIDPLSGVDFEGDIRIKNGKIEDVVEGSLVCEPNEEVFDLEGKIVAPSFFDTHVHFRDFGESDKETYETGARAAIRGGYTHVCAMANSKPPIDSISKYEEVQEKIKNIPLTIFQSVNMTIGMKGEHLTDFEGLKKIGVKCITDDGFPIVHEDVMIEALKLSEKYGFILSLHEEDPSFIEHPGYDDTANRKAEISIIERDLKLLEKYGGHINIQHLSSKESVELIRDAKKSGLKFTCEVTPTHLFFTKDMVEKYGTLLKVNPPVRTEMDRVALVEGLKDGTIDMIATDHAPHTEADKQLGEFKSKSGLISIETAFSVAMEKIYRENIMPMKDIIRCLSTNPRALFGIKSPIAPGERADLVVLDKDAEYIYDHSYSKSKNTPLFGRKMIGKVLMTIKDGKVLYNDMKEDKREDRFNC</sequence>
<evidence type="ECO:0000256" key="3">
    <source>
        <dbReference type="ARBA" id="ARBA00010286"/>
    </source>
</evidence>
<evidence type="ECO:0000256" key="2">
    <source>
        <dbReference type="ARBA" id="ARBA00002368"/>
    </source>
</evidence>
<comment type="function">
    <text evidence="2">Catalyzes the reversible cyclization of carbamoyl aspartate to dihydroorotate.</text>
</comment>
<dbReference type="SUPFAM" id="SSF51338">
    <property type="entry name" value="Composite domain of metallo-dependent hydrolases"/>
    <property type="match status" value="1"/>
</dbReference>
<dbReference type="RefSeq" id="WP_165803576.1">
    <property type="nucleotide sequence ID" value="NZ_QEKV01000003.1"/>
</dbReference>
<keyword evidence="9" id="KW-1185">Reference proteome</keyword>
<evidence type="ECO:0000256" key="5">
    <source>
        <dbReference type="ARBA" id="ARBA00022801"/>
    </source>
</evidence>
<feature type="domain" description="Amidohydrolase-related" evidence="7">
    <location>
        <begin position="51"/>
        <end position="406"/>
    </location>
</feature>
<dbReference type="SUPFAM" id="SSF51556">
    <property type="entry name" value="Metallo-dependent hydrolases"/>
    <property type="match status" value="1"/>
</dbReference>
<accession>A0A2U1E4F4</accession>
<evidence type="ECO:0000313" key="9">
    <source>
        <dbReference type="Proteomes" id="UP000245793"/>
    </source>
</evidence>
<evidence type="ECO:0000313" key="8">
    <source>
        <dbReference type="EMBL" id="PVY94826.1"/>
    </source>
</evidence>
<dbReference type="CDD" id="cd01317">
    <property type="entry name" value="DHOase_IIa"/>
    <property type="match status" value="1"/>
</dbReference>
<dbReference type="Proteomes" id="UP000245793">
    <property type="component" value="Unassembled WGS sequence"/>
</dbReference>
<dbReference type="InterPro" id="IPR004722">
    <property type="entry name" value="DHOase"/>
</dbReference>
<comment type="cofactor">
    <cofactor evidence="1">
        <name>Zn(2+)</name>
        <dbReference type="ChEBI" id="CHEBI:29105"/>
    </cofactor>
</comment>
<evidence type="ECO:0000259" key="7">
    <source>
        <dbReference type="Pfam" id="PF01979"/>
    </source>
</evidence>
<keyword evidence="5" id="KW-0378">Hydrolase</keyword>
<name>A0A2U1E4F4_9FIRM</name>
<reference evidence="8 9" key="1">
    <citation type="submission" date="2018-04" db="EMBL/GenBank/DDBJ databases">
        <title>Genomic Encyclopedia of Type Strains, Phase IV (KMG-IV): sequencing the most valuable type-strain genomes for metagenomic binning, comparative biology and taxonomic classification.</title>
        <authorList>
            <person name="Goeker M."/>
        </authorList>
    </citation>
    <scope>NUCLEOTIDE SEQUENCE [LARGE SCALE GENOMIC DNA]</scope>
    <source>
        <strain evidence="8 9">DSM 20705</strain>
    </source>
</reference>
<comment type="caution">
    <text evidence="8">The sequence shown here is derived from an EMBL/GenBank/DDBJ whole genome shotgun (WGS) entry which is preliminary data.</text>
</comment>
<dbReference type="GO" id="GO:0005737">
    <property type="term" value="C:cytoplasm"/>
    <property type="evidence" value="ECO:0007669"/>
    <property type="project" value="TreeGrafter"/>
</dbReference>
<dbReference type="PANTHER" id="PTHR43668:SF2">
    <property type="entry name" value="ALLANTOINASE"/>
    <property type="match status" value="1"/>
</dbReference>
<keyword evidence="4" id="KW-0479">Metal-binding</keyword>
<comment type="similarity">
    <text evidence="3">Belongs to the metallo-dependent hydrolases superfamily. DHOase family. Class I DHOase subfamily.</text>
</comment>
<dbReference type="GO" id="GO:0046872">
    <property type="term" value="F:metal ion binding"/>
    <property type="evidence" value="ECO:0007669"/>
    <property type="project" value="UniProtKB-KW"/>
</dbReference>
<evidence type="ECO:0000256" key="1">
    <source>
        <dbReference type="ARBA" id="ARBA00001947"/>
    </source>
</evidence>